<evidence type="ECO:0000256" key="7">
    <source>
        <dbReference type="ARBA" id="ARBA00023136"/>
    </source>
</evidence>
<keyword evidence="6 8" id="KW-1133">Transmembrane helix</keyword>
<dbReference type="Gene3D" id="1.10.3470.10">
    <property type="entry name" value="ABC transporter involved in vitamin B12 uptake, BtuC"/>
    <property type="match status" value="1"/>
</dbReference>
<feature type="transmembrane region" description="Helical" evidence="8">
    <location>
        <begin position="76"/>
        <end position="94"/>
    </location>
</feature>
<keyword evidence="5 8" id="KW-0812">Transmembrane</keyword>
<evidence type="ECO:0000256" key="4">
    <source>
        <dbReference type="ARBA" id="ARBA00022475"/>
    </source>
</evidence>
<evidence type="ECO:0000256" key="2">
    <source>
        <dbReference type="ARBA" id="ARBA00007935"/>
    </source>
</evidence>
<dbReference type="PANTHER" id="PTHR30472:SF19">
    <property type="entry name" value="PETROBACTIN IMPORT SYSTEM PERMEASE PROTEIN YCLO"/>
    <property type="match status" value="1"/>
</dbReference>
<organism evidence="9 10">
    <name type="scientific">Paenibacillus yanchengensis</name>
    <dbReference type="NCBI Taxonomy" id="2035833"/>
    <lineage>
        <taxon>Bacteria</taxon>
        <taxon>Bacillati</taxon>
        <taxon>Bacillota</taxon>
        <taxon>Bacilli</taxon>
        <taxon>Bacillales</taxon>
        <taxon>Paenibacillaceae</taxon>
        <taxon>Paenibacillus</taxon>
    </lineage>
</organism>
<gene>
    <name evidence="9" type="ORF">ACFSJH_08125</name>
</gene>
<proteinExistence type="inferred from homology"/>
<keyword evidence="4" id="KW-1003">Cell membrane</keyword>
<comment type="subcellular location">
    <subcellularLocation>
        <location evidence="1">Cell membrane</location>
        <topology evidence="1">Multi-pass membrane protein</topology>
    </subcellularLocation>
</comment>
<comment type="similarity">
    <text evidence="2">Belongs to the binding-protein-dependent transport system permease family. FecCD subfamily.</text>
</comment>
<dbReference type="SUPFAM" id="SSF81345">
    <property type="entry name" value="ABC transporter involved in vitamin B12 uptake, BtuC"/>
    <property type="match status" value="1"/>
</dbReference>
<evidence type="ECO:0000313" key="10">
    <source>
        <dbReference type="Proteomes" id="UP001597362"/>
    </source>
</evidence>
<evidence type="ECO:0000256" key="8">
    <source>
        <dbReference type="SAM" id="Phobius"/>
    </source>
</evidence>
<dbReference type="RefSeq" id="WP_377771106.1">
    <property type="nucleotide sequence ID" value="NZ_JBHUHO010000024.1"/>
</dbReference>
<feature type="transmembrane region" description="Helical" evidence="8">
    <location>
        <begin position="173"/>
        <end position="190"/>
    </location>
</feature>
<evidence type="ECO:0000256" key="5">
    <source>
        <dbReference type="ARBA" id="ARBA00022692"/>
    </source>
</evidence>
<dbReference type="Pfam" id="PF01032">
    <property type="entry name" value="FecCD"/>
    <property type="match status" value="1"/>
</dbReference>
<name>A0ABW4YJA1_9BACL</name>
<keyword evidence="10" id="KW-1185">Reference proteome</keyword>
<dbReference type="CDD" id="cd06550">
    <property type="entry name" value="TM_ABC_iron-siderophores_like"/>
    <property type="match status" value="1"/>
</dbReference>
<dbReference type="Proteomes" id="UP001597362">
    <property type="component" value="Unassembled WGS sequence"/>
</dbReference>
<feature type="transmembrane region" description="Helical" evidence="8">
    <location>
        <begin position="38"/>
        <end position="56"/>
    </location>
</feature>
<feature type="transmembrane region" description="Helical" evidence="8">
    <location>
        <begin position="261"/>
        <end position="281"/>
    </location>
</feature>
<comment type="caution">
    <text evidence="9">The sequence shown here is derived from an EMBL/GenBank/DDBJ whole genome shotgun (WGS) entry which is preliminary data.</text>
</comment>
<dbReference type="EMBL" id="JBHUHO010000024">
    <property type="protein sequence ID" value="MFD2115692.1"/>
    <property type="molecule type" value="Genomic_DNA"/>
</dbReference>
<evidence type="ECO:0000256" key="1">
    <source>
        <dbReference type="ARBA" id="ARBA00004651"/>
    </source>
</evidence>
<dbReference type="PANTHER" id="PTHR30472">
    <property type="entry name" value="FERRIC ENTEROBACTIN TRANSPORT SYSTEM PERMEASE PROTEIN"/>
    <property type="match status" value="1"/>
</dbReference>
<sequence>MKVKLTLLGVAVLAVIAAFLFIDLPVNWEYALDRRVKKILAIALTGAAIAYATLIFQTITNNRILTPNIIGLDSMYMLIQTFVIFVFGSLSVAITNKYINFAISVTGMILFVLFLYRLLFKREGKHLYLLLLIGLVMGTLFGSLSTFMQVLIDPNEFLIVQGKMFASFNNVKTELLVLSFVVLGIVALYTSRFTKYFDVMALGKEQAVNLGVPYDKVVKNMLIVIAILISISTALVGPITFLGLLVVNLAYQFMKTYRHTFLIPGSMLLSILALVGGQFIVERVFVFETTVSVIINFIGGAYFLYLLLKESRA</sequence>
<dbReference type="InterPro" id="IPR037294">
    <property type="entry name" value="ABC_BtuC-like"/>
</dbReference>
<reference evidence="10" key="1">
    <citation type="journal article" date="2019" name="Int. J. Syst. Evol. Microbiol.">
        <title>The Global Catalogue of Microorganisms (GCM) 10K type strain sequencing project: providing services to taxonomists for standard genome sequencing and annotation.</title>
        <authorList>
            <consortium name="The Broad Institute Genomics Platform"/>
            <consortium name="The Broad Institute Genome Sequencing Center for Infectious Disease"/>
            <person name="Wu L."/>
            <person name="Ma J."/>
        </authorList>
    </citation>
    <scope>NUCLEOTIDE SEQUENCE [LARGE SCALE GENOMIC DNA]</scope>
    <source>
        <strain evidence="10">GH52</strain>
    </source>
</reference>
<keyword evidence="3" id="KW-0813">Transport</keyword>
<evidence type="ECO:0000256" key="3">
    <source>
        <dbReference type="ARBA" id="ARBA00022448"/>
    </source>
</evidence>
<evidence type="ECO:0000313" key="9">
    <source>
        <dbReference type="EMBL" id="MFD2115692.1"/>
    </source>
</evidence>
<dbReference type="InterPro" id="IPR000522">
    <property type="entry name" value="ABC_transptr_permease_BtuC"/>
</dbReference>
<protein>
    <submittedName>
        <fullName evidence="9">Iron chelate uptake ABC transporter family permease subunit</fullName>
    </submittedName>
</protein>
<feature type="transmembrane region" description="Helical" evidence="8">
    <location>
        <begin position="221"/>
        <end position="249"/>
    </location>
</feature>
<evidence type="ECO:0000256" key="6">
    <source>
        <dbReference type="ARBA" id="ARBA00022989"/>
    </source>
</evidence>
<feature type="transmembrane region" description="Helical" evidence="8">
    <location>
        <begin position="126"/>
        <end position="152"/>
    </location>
</feature>
<accession>A0ABW4YJA1</accession>
<feature type="transmembrane region" description="Helical" evidence="8">
    <location>
        <begin position="6"/>
        <end position="26"/>
    </location>
</feature>
<feature type="transmembrane region" description="Helical" evidence="8">
    <location>
        <begin position="287"/>
        <end position="308"/>
    </location>
</feature>
<keyword evidence="7 8" id="KW-0472">Membrane</keyword>
<feature type="transmembrane region" description="Helical" evidence="8">
    <location>
        <begin position="101"/>
        <end position="120"/>
    </location>
</feature>